<accession>A0AAE0VW28</accession>
<protein>
    <submittedName>
        <fullName evidence="2">Uncharacterized protein</fullName>
    </submittedName>
</protein>
<reference evidence="2" key="1">
    <citation type="journal article" date="2021" name="Genome Biol. Evol.">
        <title>A High-Quality Reference Genome for a Parasitic Bivalve with Doubly Uniparental Inheritance (Bivalvia: Unionida).</title>
        <authorList>
            <person name="Smith C.H."/>
        </authorList>
    </citation>
    <scope>NUCLEOTIDE SEQUENCE</scope>
    <source>
        <strain evidence="2">CHS0354</strain>
    </source>
</reference>
<evidence type="ECO:0000313" key="3">
    <source>
        <dbReference type="Proteomes" id="UP001195483"/>
    </source>
</evidence>
<evidence type="ECO:0000256" key="1">
    <source>
        <dbReference type="SAM" id="MobiDB-lite"/>
    </source>
</evidence>
<dbReference type="AlphaFoldDB" id="A0AAE0VW28"/>
<evidence type="ECO:0000313" key="2">
    <source>
        <dbReference type="EMBL" id="KAK3591302.1"/>
    </source>
</evidence>
<name>A0AAE0VW28_9BIVA</name>
<reference evidence="2" key="3">
    <citation type="submission" date="2023-05" db="EMBL/GenBank/DDBJ databases">
        <authorList>
            <person name="Smith C.H."/>
        </authorList>
    </citation>
    <scope>NUCLEOTIDE SEQUENCE</scope>
    <source>
        <strain evidence="2">CHS0354</strain>
        <tissue evidence="2">Mantle</tissue>
    </source>
</reference>
<feature type="region of interest" description="Disordered" evidence="1">
    <location>
        <begin position="32"/>
        <end position="57"/>
    </location>
</feature>
<gene>
    <name evidence="2" type="ORF">CHS0354_004352</name>
</gene>
<keyword evidence="3" id="KW-1185">Reference proteome</keyword>
<comment type="caution">
    <text evidence="2">The sequence shown here is derived from an EMBL/GenBank/DDBJ whole genome shotgun (WGS) entry which is preliminary data.</text>
</comment>
<organism evidence="2 3">
    <name type="scientific">Potamilus streckersoni</name>
    <dbReference type="NCBI Taxonomy" id="2493646"/>
    <lineage>
        <taxon>Eukaryota</taxon>
        <taxon>Metazoa</taxon>
        <taxon>Spiralia</taxon>
        <taxon>Lophotrochozoa</taxon>
        <taxon>Mollusca</taxon>
        <taxon>Bivalvia</taxon>
        <taxon>Autobranchia</taxon>
        <taxon>Heteroconchia</taxon>
        <taxon>Palaeoheterodonta</taxon>
        <taxon>Unionida</taxon>
        <taxon>Unionoidea</taxon>
        <taxon>Unionidae</taxon>
        <taxon>Ambleminae</taxon>
        <taxon>Lampsilini</taxon>
        <taxon>Potamilus</taxon>
    </lineage>
</organism>
<dbReference type="Proteomes" id="UP001195483">
    <property type="component" value="Unassembled WGS sequence"/>
</dbReference>
<sequence>MCCQHELYLCHTCANIAAVLLSSVNESGIPSNPPLVTDNASNMSVPESEAGCRRNNDVPPVPALPALSAEDISTATSHQKIDSSTLANVDSASDLSTSADACIDITDASSISPKIPNAGIASIFGDVVIVEKNTKTVLEKVTKKLRAIRIRGLFLLPRNHYNGGKIINISFLYYPGMQESCSAYQQHLALLIESSLVQDILFQAKGQ</sequence>
<reference evidence="2" key="2">
    <citation type="journal article" date="2021" name="Genome Biol. Evol.">
        <title>Developing a high-quality reference genome for a parasitic bivalve with doubly uniparental inheritance (Bivalvia: Unionida).</title>
        <authorList>
            <person name="Smith C.H."/>
        </authorList>
    </citation>
    <scope>NUCLEOTIDE SEQUENCE</scope>
    <source>
        <strain evidence="2">CHS0354</strain>
        <tissue evidence="2">Mantle</tissue>
    </source>
</reference>
<dbReference type="EMBL" id="JAEAOA010000326">
    <property type="protein sequence ID" value="KAK3591302.1"/>
    <property type="molecule type" value="Genomic_DNA"/>
</dbReference>
<proteinExistence type="predicted"/>